<dbReference type="Proteomes" id="UP000006911">
    <property type="component" value="Unassembled WGS sequence"/>
</dbReference>
<evidence type="ECO:0000256" key="4">
    <source>
        <dbReference type="ARBA" id="ARBA00022801"/>
    </source>
</evidence>
<dbReference type="GO" id="GO:0008534">
    <property type="term" value="F:oxidized purine nucleobase lesion DNA N-glycosylase activity"/>
    <property type="evidence" value="ECO:0007669"/>
    <property type="project" value="UniProtKB-EC"/>
</dbReference>
<dbReference type="InterPro" id="IPR015886">
    <property type="entry name" value="H2TH_FPG"/>
</dbReference>
<dbReference type="PANTHER" id="PTHR22993">
    <property type="entry name" value="FORMAMIDOPYRIMIDINE-DNA GLYCOSYLASE"/>
    <property type="match status" value="1"/>
</dbReference>
<organism evidence="12 13">
    <name type="scientific">Tuber melanosporum (strain Mel28)</name>
    <name type="common">Perigord black truffle</name>
    <dbReference type="NCBI Taxonomy" id="656061"/>
    <lineage>
        <taxon>Eukaryota</taxon>
        <taxon>Fungi</taxon>
        <taxon>Dikarya</taxon>
        <taxon>Ascomycota</taxon>
        <taxon>Pezizomycotina</taxon>
        <taxon>Pezizomycetes</taxon>
        <taxon>Pezizales</taxon>
        <taxon>Tuberaceae</taxon>
        <taxon>Tuber</taxon>
    </lineage>
</organism>
<dbReference type="GO" id="GO:0003684">
    <property type="term" value="F:damaged DNA binding"/>
    <property type="evidence" value="ECO:0007669"/>
    <property type="project" value="InterPro"/>
</dbReference>
<dbReference type="eggNOG" id="ENOG502QVDB">
    <property type="taxonomic scope" value="Eukaryota"/>
</dbReference>
<comment type="catalytic activity">
    <reaction evidence="1">
        <text>Hydrolysis of DNA containing ring-opened 7-methylguanine residues, releasing 2,6-diamino-4-hydroxy-5-(N-methyl)formamidopyrimidine.</text>
        <dbReference type="EC" id="3.2.2.23"/>
    </reaction>
</comment>
<dbReference type="Pfam" id="PF06831">
    <property type="entry name" value="H2TH"/>
    <property type="match status" value="1"/>
</dbReference>
<keyword evidence="8" id="KW-0511">Multifunctional enzyme</keyword>
<evidence type="ECO:0000256" key="1">
    <source>
        <dbReference type="ARBA" id="ARBA00001668"/>
    </source>
</evidence>
<dbReference type="KEGG" id="tml:GSTUM_00011802001"/>
<reference evidence="12 13" key="1">
    <citation type="journal article" date="2010" name="Nature">
        <title>Perigord black truffle genome uncovers evolutionary origins and mechanisms of symbiosis.</title>
        <authorList>
            <person name="Martin F."/>
            <person name="Kohler A."/>
            <person name="Murat C."/>
            <person name="Balestrini R."/>
            <person name="Coutinho P.M."/>
            <person name="Jaillon O."/>
            <person name="Montanini B."/>
            <person name="Morin E."/>
            <person name="Noel B."/>
            <person name="Percudani R."/>
            <person name="Porcel B."/>
            <person name="Rubini A."/>
            <person name="Amicucci A."/>
            <person name="Amselem J."/>
            <person name="Anthouard V."/>
            <person name="Arcioni S."/>
            <person name="Artiguenave F."/>
            <person name="Aury J.M."/>
            <person name="Ballario P."/>
            <person name="Bolchi A."/>
            <person name="Brenna A."/>
            <person name="Brun A."/>
            <person name="Buee M."/>
            <person name="Cantarel B."/>
            <person name="Chevalier G."/>
            <person name="Couloux A."/>
            <person name="Da Silva C."/>
            <person name="Denoeud F."/>
            <person name="Duplessis S."/>
            <person name="Ghignone S."/>
            <person name="Hilselberger B."/>
            <person name="Iotti M."/>
            <person name="Marcais B."/>
            <person name="Mello A."/>
            <person name="Miranda M."/>
            <person name="Pacioni G."/>
            <person name="Quesneville H."/>
            <person name="Riccioni C."/>
            <person name="Ruotolo R."/>
            <person name="Splivallo R."/>
            <person name="Stocchi V."/>
            <person name="Tisserant E."/>
            <person name="Viscomi A.R."/>
            <person name="Zambonelli A."/>
            <person name="Zampieri E."/>
            <person name="Henrissat B."/>
            <person name="Lebrun M.H."/>
            <person name="Paolocci F."/>
            <person name="Bonfante P."/>
            <person name="Ottonello S."/>
            <person name="Wincker P."/>
        </authorList>
    </citation>
    <scope>NUCLEOTIDE SEQUENCE [LARGE SCALE GENOMIC DNA]</scope>
    <source>
        <strain evidence="12 13">Mel28</strain>
    </source>
</reference>
<dbReference type="Gene3D" id="1.10.8.50">
    <property type="match status" value="1"/>
</dbReference>
<dbReference type="SMART" id="SM01232">
    <property type="entry name" value="H2TH"/>
    <property type="match status" value="1"/>
</dbReference>
<proteinExistence type="inferred from homology"/>
<dbReference type="RefSeq" id="XP_002842200.1">
    <property type="nucleotide sequence ID" value="XM_002842154.1"/>
</dbReference>
<evidence type="ECO:0000256" key="9">
    <source>
        <dbReference type="ARBA" id="ARBA00023295"/>
    </source>
</evidence>
<keyword evidence="4" id="KW-0378">Hydrolase</keyword>
<dbReference type="SUPFAM" id="SSF46946">
    <property type="entry name" value="S13-like H2TH domain"/>
    <property type="match status" value="1"/>
</dbReference>
<keyword evidence="7" id="KW-0456">Lyase</keyword>
<dbReference type="SUPFAM" id="SSF81624">
    <property type="entry name" value="N-terminal domain of MutM-like DNA repair proteins"/>
    <property type="match status" value="1"/>
</dbReference>
<dbReference type="Pfam" id="PF01149">
    <property type="entry name" value="Fapy_DNA_glyco"/>
    <property type="match status" value="1"/>
</dbReference>
<dbReference type="GO" id="GO:0005634">
    <property type="term" value="C:nucleus"/>
    <property type="evidence" value="ECO:0007669"/>
    <property type="project" value="TreeGrafter"/>
</dbReference>
<accession>D5GPE8</accession>
<evidence type="ECO:0000313" key="13">
    <source>
        <dbReference type="Proteomes" id="UP000006911"/>
    </source>
</evidence>
<dbReference type="InterPro" id="IPR035937">
    <property type="entry name" value="FPG_N"/>
</dbReference>
<dbReference type="InterPro" id="IPR012319">
    <property type="entry name" value="FPG_cat"/>
</dbReference>
<evidence type="ECO:0000256" key="2">
    <source>
        <dbReference type="ARBA" id="ARBA00009409"/>
    </source>
</evidence>
<dbReference type="EMBL" id="FN430374">
    <property type="protein sequence ID" value="CAZ86391.1"/>
    <property type="molecule type" value="Genomic_DNA"/>
</dbReference>
<feature type="region of interest" description="Disordered" evidence="10">
    <location>
        <begin position="373"/>
        <end position="394"/>
    </location>
</feature>
<dbReference type="PANTHER" id="PTHR22993:SF9">
    <property type="entry name" value="FORMAMIDOPYRIMIDINE-DNA GLYCOSYLASE"/>
    <property type="match status" value="1"/>
</dbReference>
<dbReference type="STRING" id="656061.D5GPE8"/>
<sequence>MPELVQVARLAGRLKKHLAGKTLKNVTAMDDPVVFKDTTAKKFISAVEGRTVLDAKSLGRYLWLEMDKPPHPVMHLGIAGWVFFKSDPYSHYYAREKPEFTNWPPKGEIFHLKIHGSQDEAMFADPRRLGRLRLMDCSSKDIPKQAPLNDLGPDPLQTEITMEWLRQKFTKHSPARLLLADQKNIAGFGSWMSEEILYQARIHPEFQGRKFNDGQFERIRRSIQYVVKTAHEVDSDFSLFPSHWLKSFRFDWRIKGQTVENGEPVVYTKHVVKSAYVPSAQIKSRIEKGPDLKKVPPTTDLLFEMKDPPRTRYRLPAEPLKPKPLLIQDHADDRILGQIVELDHEDVLAPLEGERPPTAGDRFRLYPMKRKTRSLKKGGKRDMRGHWNIPRKKR</sequence>
<evidence type="ECO:0000256" key="6">
    <source>
        <dbReference type="ARBA" id="ARBA00023204"/>
    </source>
</evidence>
<evidence type="ECO:0000256" key="5">
    <source>
        <dbReference type="ARBA" id="ARBA00023125"/>
    </source>
</evidence>
<dbReference type="GO" id="GO:0008270">
    <property type="term" value="F:zinc ion binding"/>
    <property type="evidence" value="ECO:0007669"/>
    <property type="project" value="InterPro"/>
</dbReference>
<name>D5GPE8_TUBMM</name>
<keyword evidence="13" id="KW-1185">Reference proteome</keyword>
<dbReference type="GO" id="GO:0016829">
    <property type="term" value="F:lyase activity"/>
    <property type="evidence" value="ECO:0007669"/>
    <property type="project" value="UniProtKB-KW"/>
</dbReference>
<dbReference type="InterPro" id="IPR010979">
    <property type="entry name" value="Ribosomal_uS13-like_H2TH"/>
</dbReference>
<dbReference type="SMART" id="SM00898">
    <property type="entry name" value="Fapy_DNA_glyco"/>
    <property type="match status" value="1"/>
</dbReference>
<dbReference type="GO" id="GO:0003906">
    <property type="term" value="F:DNA-(apurinic or apyrimidinic site) endonuclease activity"/>
    <property type="evidence" value="ECO:0007669"/>
    <property type="project" value="InterPro"/>
</dbReference>
<gene>
    <name evidence="12" type="ORF">GSTUM_00011802001</name>
</gene>
<evidence type="ECO:0000256" key="3">
    <source>
        <dbReference type="ARBA" id="ARBA00022763"/>
    </source>
</evidence>
<evidence type="ECO:0000256" key="8">
    <source>
        <dbReference type="ARBA" id="ARBA00023268"/>
    </source>
</evidence>
<keyword evidence="3" id="KW-0227">DNA damage</keyword>
<evidence type="ECO:0000313" key="12">
    <source>
        <dbReference type="EMBL" id="CAZ86391.1"/>
    </source>
</evidence>
<dbReference type="Gene3D" id="3.20.190.10">
    <property type="entry name" value="MutM-like, N-terminal"/>
    <property type="match status" value="1"/>
</dbReference>
<keyword evidence="9" id="KW-0326">Glycosidase</keyword>
<evidence type="ECO:0000256" key="7">
    <source>
        <dbReference type="ARBA" id="ARBA00023239"/>
    </source>
</evidence>
<dbReference type="PROSITE" id="PS51068">
    <property type="entry name" value="FPG_CAT"/>
    <property type="match status" value="1"/>
</dbReference>
<evidence type="ECO:0000259" key="11">
    <source>
        <dbReference type="PROSITE" id="PS51068"/>
    </source>
</evidence>
<keyword evidence="6" id="KW-0234">DNA repair</keyword>
<evidence type="ECO:0000256" key="10">
    <source>
        <dbReference type="SAM" id="MobiDB-lite"/>
    </source>
</evidence>
<keyword evidence="5" id="KW-0238">DNA-binding</keyword>
<dbReference type="GeneID" id="9186640"/>
<dbReference type="HOGENOM" id="CLU_038423_0_2_1"/>
<comment type="similarity">
    <text evidence="2">Belongs to the FPG family.</text>
</comment>
<feature type="domain" description="Formamidopyrimidine-DNA glycosylase catalytic" evidence="11">
    <location>
        <begin position="2"/>
        <end position="130"/>
    </location>
</feature>
<protein>
    <submittedName>
        <fullName evidence="12">(Perigord truffle) hypothetical protein</fullName>
    </submittedName>
</protein>
<dbReference type="GO" id="GO:0006284">
    <property type="term" value="P:base-excision repair"/>
    <property type="evidence" value="ECO:0007669"/>
    <property type="project" value="InterPro"/>
</dbReference>
<dbReference type="AlphaFoldDB" id="D5GPE8"/>
<dbReference type="InParanoid" id="D5GPE8"/>